<accession>A0AAD1XLD9</accession>
<dbReference type="GO" id="GO:0000707">
    <property type="term" value="P:meiotic DNA recombinase assembly"/>
    <property type="evidence" value="ECO:0007669"/>
    <property type="project" value="TreeGrafter"/>
</dbReference>
<evidence type="ECO:0000256" key="5">
    <source>
        <dbReference type="ARBA" id="ARBA00023204"/>
    </source>
</evidence>
<name>A0AAD1XLD9_EUPCR</name>
<dbReference type="EMBL" id="CAMPGE010016422">
    <property type="protein sequence ID" value="CAI2374981.1"/>
    <property type="molecule type" value="Genomic_DNA"/>
</dbReference>
<keyword evidence="3" id="KW-0227">DNA damage</keyword>
<dbReference type="PANTHER" id="PTHR46239:SF1">
    <property type="entry name" value="DNA REPAIR PROTEIN RAD51 HOMOLOG 3"/>
    <property type="match status" value="1"/>
</dbReference>
<evidence type="ECO:0000256" key="6">
    <source>
        <dbReference type="ARBA" id="ARBA00023242"/>
    </source>
</evidence>
<evidence type="ECO:0000256" key="2">
    <source>
        <dbReference type="ARBA" id="ARBA00022741"/>
    </source>
</evidence>
<evidence type="ECO:0000256" key="4">
    <source>
        <dbReference type="ARBA" id="ARBA00022840"/>
    </source>
</evidence>
<dbReference type="GO" id="GO:0007131">
    <property type="term" value="P:reciprocal meiotic recombination"/>
    <property type="evidence" value="ECO:0007669"/>
    <property type="project" value="TreeGrafter"/>
</dbReference>
<dbReference type="GO" id="GO:0000400">
    <property type="term" value="F:four-way junction DNA binding"/>
    <property type="evidence" value="ECO:0007669"/>
    <property type="project" value="TreeGrafter"/>
</dbReference>
<evidence type="ECO:0000259" key="7">
    <source>
        <dbReference type="Pfam" id="PF08423"/>
    </source>
</evidence>
<gene>
    <name evidence="8" type="ORF">ECRASSUSDP1_LOCUS16340</name>
</gene>
<keyword evidence="5" id="KW-0234">DNA repair</keyword>
<dbReference type="GO" id="GO:0033063">
    <property type="term" value="C:Rad51B-Rad51C-Rad51D-XRCC2 complex"/>
    <property type="evidence" value="ECO:0007669"/>
    <property type="project" value="TreeGrafter"/>
</dbReference>
<dbReference type="InterPro" id="IPR027417">
    <property type="entry name" value="P-loop_NTPase"/>
</dbReference>
<dbReference type="GO" id="GO:0005524">
    <property type="term" value="F:ATP binding"/>
    <property type="evidence" value="ECO:0007669"/>
    <property type="project" value="UniProtKB-KW"/>
</dbReference>
<reference evidence="8" key="1">
    <citation type="submission" date="2023-07" db="EMBL/GenBank/DDBJ databases">
        <authorList>
            <consortium name="AG Swart"/>
            <person name="Singh M."/>
            <person name="Singh A."/>
            <person name="Seah K."/>
            <person name="Emmerich C."/>
        </authorList>
    </citation>
    <scope>NUCLEOTIDE SEQUENCE</scope>
    <source>
        <strain evidence="8">DP1</strain>
    </source>
</reference>
<proteinExistence type="predicted"/>
<organism evidence="8 9">
    <name type="scientific">Euplotes crassus</name>
    <dbReference type="NCBI Taxonomy" id="5936"/>
    <lineage>
        <taxon>Eukaryota</taxon>
        <taxon>Sar</taxon>
        <taxon>Alveolata</taxon>
        <taxon>Ciliophora</taxon>
        <taxon>Intramacronucleata</taxon>
        <taxon>Spirotrichea</taxon>
        <taxon>Hypotrichia</taxon>
        <taxon>Euplotida</taxon>
        <taxon>Euplotidae</taxon>
        <taxon>Moneuplotes</taxon>
    </lineage>
</organism>
<feature type="domain" description="Rad51-like C-terminal" evidence="7">
    <location>
        <begin position="109"/>
        <end position="312"/>
    </location>
</feature>
<sequence length="354" mass="41006">MEDIRITNLNVEKKTITSLQSSGVITLKEVEHANLHKLHEDITQLQVDKIRTAFDDVKEISDSYSKFLKNPVDIGKGRQRQTVQLVRDPGQEIEEGGEEYFLDEVFGLGEVIEIVGPSACGKGQIGYQLCLNSQIPKELGGIEGEALYVDTNGDFCEERVLEMAKCFRMKLMKSLGKDDELDVKLKEKYTEEKILERIYHFRIMDEDDQTSFFISLEKILKSNKKIKCIYYDPINIHCSKAERGYQERKRIINNVLIHFLRLSKRFQVCFVLTNILKSVRKFYKESEPTTKLEPNYGEILFQSCTNRVHIDRDSKIGDDIFKATLTKGSMFYERTKEFHMHFQVKESGISGRIS</sequence>
<evidence type="ECO:0000256" key="3">
    <source>
        <dbReference type="ARBA" id="ARBA00022763"/>
    </source>
</evidence>
<protein>
    <recommendedName>
        <fullName evidence="7">Rad51-like C-terminal domain-containing protein</fullName>
    </recommendedName>
</protein>
<dbReference type="GO" id="GO:0033065">
    <property type="term" value="C:Rad51C-XRCC3 complex"/>
    <property type="evidence" value="ECO:0007669"/>
    <property type="project" value="TreeGrafter"/>
</dbReference>
<dbReference type="Gene3D" id="3.40.50.300">
    <property type="entry name" value="P-loop containing nucleotide triphosphate hydrolases"/>
    <property type="match status" value="1"/>
</dbReference>
<keyword evidence="9" id="KW-1185">Reference proteome</keyword>
<comment type="subcellular location">
    <subcellularLocation>
        <location evidence="1">Nucleus</location>
    </subcellularLocation>
</comment>
<dbReference type="Proteomes" id="UP001295684">
    <property type="component" value="Unassembled WGS sequence"/>
</dbReference>
<keyword evidence="4" id="KW-0067">ATP-binding</keyword>
<comment type="caution">
    <text evidence="8">The sequence shown here is derived from an EMBL/GenBank/DDBJ whole genome shotgun (WGS) entry which is preliminary data.</text>
</comment>
<keyword evidence="2" id="KW-0547">Nucleotide-binding</keyword>
<evidence type="ECO:0000313" key="8">
    <source>
        <dbReference type="EMBL" id="CAI2374981.1"/>
    </source>
</evidence>
<dbReference type="AlphaFoldDB" id="A0AAD1XLD9"/>
<dbReference type="Pfam" id="PF08423">
    <property type="entry name" value="Rad51"/>
    <property type="match status" value="1"/>
</dbReference>
<dbReference type="PANTHER" id="PTHR46239">
    <property type="entry name" value="DNA REPAIR PROTEIN RAD51 HOMOLOG 3 RAD51C"/>
    <property type="match status" value="1"/>
</dbReference>
<evidence type="ECO:0000256" key="1">
    <source>
        <dbReference type="ARBA" id="ARBA00004123"/>
    </source>
</evidence>
<evidence type="ECO:0000313" key="9">
    <source>
        <dbReference type="Proteomes" id="UP001295684"/>
    </source>
</evidence>
<dbReference type="InterPro" id="IPR052093">
    <property type="entry name" value="HR_Repair_Mediator"/>
</dbReference>
<dbReference type="GO" id="GO:0008821">
    <property type="term" value="F:crossover junction DNA endonuclease activity"/>
    <property type="evidence" value="ECO:0007669"/>
    <property type="project" value="TreeGrafter"/>
</dbReference>
<dbReference type="SUPFAM" id="SSF52540">
    <property type="entry name" value="P-loop containing nucleoside triphosphate hydrolases"/>
    <property type="match status" value="1"/>
</dbReference>
<dbReference type="InterPro" id="IPR013632">
    <property type="entry name" value="Rad51_C"/>
</dbReference>
<keyword evidence="6" id="KW-0539">Nucleus</keyword>
<dbReference type="GO" id="GO:0005657">
    <property type="term" value="C:replication fork"/>
    <property type="evidence" value="ECO:0007669"/>
    <property type="project" value="TreeGrafter"/>
</dbReference>